<dbReference type="GO" id="GO:0004674">
    <property type="term" value="F:protein serine/threonine kinase activity"/>
    <property type="evidence" value="ECO:0007669"/>
    <property type="project" value="UniProtKB-KW"/>
</dbReference>
<dbReference type="GO" id="GO:0005856">
    <property type="term" value="C:cytoskeleton"/>
    <property type="evidence" value="ECO:0007669"/>
    <property type="project" value="TreeGrafter"/>
</dbReference>
<dbReference type="PROSITE" id="PS00107">
    <property type="entry name" value="PROTEIN_KINASE_ATP"/>
    <property type="match status" value="1"/>
</dbReference>
<evidence type="ECO:0000256" key="10">
    <source>
        <dbReference type="ARBA" id="ARBA00051680"/>
    </source>
</evidence>
<keyword evidence="6" id="KW-0418">Kinase</keyword>
<evidence type="ECO:0000259" key="13">
    <source>
        <dbReference type="PROSITE" id="PS50011"/>
    </source>
</evidence>
<comment type="catalytic activity">
    <reaction evidence="10">
        <text>L-tyrosyl-[protein] + ATP = O-phospho-L-tyrosyl-[protein] + ADP + H(+)</text>
        <dbReference type="Rhea" id="RHEA:10596"/>
        <dbReference type="Rhea" id="RHEA-COMP:10136"/>
        <dbReference type="Rhea" id="RHEA-COMP:20101"/>
        <dbReference type="ChEBI" id="CHEBI:15378"/>
        <dbReference type="ChEBI" id="CHEBI:30616"/>
        <dbReference type="ChEBI" id="CHEBI:46858"/>
        <dbReference type="ChEBI" id="CHEBI:61978"/>
        <dbReference type="ChEBI" id="CHEBI:456216"/>
        <dbReference type="EC" id="2.7.12.1"/>
    </reaction>
</comment>
<comment type="catalytic activity">
    <reaction evidence="8">
        <text>L-seryl-[protein] + ATP = O-phospho-L-seryl-[protein] + ADP + H(+)</text>
        <dbReference type="Rhea" id="RHEA:17989"/>
        <dbReference type="Rhea" id="RHEA-COMP:9863"/>
        <dbReference type="Rhea" id="RHEA-COMP:11604"/>
        <dbReference type="ChEBI" id="CHEBI:15378"/>
        <dbReference type="ChEBI" id="CHEBI:29999"/>
        <dbReference type="ChEBI" id="CHEBI:30616"/>
        <dbReference type="ChEBI" id="CHEBI:83421"/>
        <dbReference type="ChEBI" id="CHEBI:456216"/>
        <dbReference type="EC" id="2.7.12.1"/>
    </reaction>
</comment>
<dbReference type="InterPro" id="IPR008271">
    <property type="entry name" value="Ser/Thr_kinase_AS"/>
</dbReference>
<dbReference type="PANTHER" id="PTHR24058:SF22">
    <property type="entry name" value="DUAL SPECIFICITY TYROSINE-PHOSPHORYLATION-REGULATED KINASE 4"/>
    <property type="match status" value="1"/>
</dbReference>
<feature type="compositionally biased region" description="Polar residues" evidence="12">
    <location>
        <begin position="77"/>
        <end position="87"/>
    </location>
</feature>
<keyword evidence="3" id="KW-0723">Serine/threonine-protein kinase</keyword>
<evidence type="ECO:0000256" key="6">
    <source>
        <dbReference type="ARBA" id="ARBA00022777"/>
    </source>
</evidence>
<comment type="similarity">
    <text evidence="1">Belongs to the protein kinase superfamily. CMGC Ser/Thr protein kinase family. MNB/DYRK subfamily.</text>
</comment>
<feature type="region of interest" description="Disordered" evidence="12">
    <location>
        <begin position="1"/>
        <end position="146"/>
    </location>
</feature>
<evidence type="ECO:0000256" key="1">
    <source>
        <dbReference type="ARBA" id="ARBA00008867"/>
    </source>
</evidence>
<feature type="binding site" evidence="11">
    <location>
        <position position="276"/>
    </location>
    <ligand>
        <name>ATP</name>
        <dbReference type="ChEBI" id="CHEBI:30616"/>
    </ligand>
</feature>
<dbReference type="InterPro" id="IPR042521">
    <property type="entry name" value="DYRK"/>
</dbReference>
<dbReference type="PROSITE" id="PS50011">
    <property type="entry name" value="PROTEIN_KINASE_DOM"/>
    <property type="match status" value="1"/>
</dbReference>
<dbReference type="Gene3D" id="1.10.510.10">
    <property type="entry name" value="Transferase(Phosphotransferase) domain 1"/>
    <property type="match status" value="1"/>
</dbReference>
<sequence>MLLHPVSEIETLETGSPPSQSAAADWEGPKSTPRGPAPSGNGCVDPSTPEKSAESLLALQSPPSSSWSSGPLATAFYQGSSSLSSTARDAGVRPAGPLPISTARGDRHDSQTGLTPRLSDFALSGGQWGPGPPRSLPIPDVRPPKRGVSEAAVPVVQRSATSAPSLARPGLLPALSAYEAAQRFGHLLTPFEREEVHRFQKIWFVGRPGTAKLTAGHLPALDAPPVFADERGNYMAVVGDHIAYRYEVQSVLGQGSFGQVLRCADHAVGGRPVALKIMRGKRRFQKQALVETKILSLLQGAQGSCPGVVLSLGSFSFRGHLCIAFELLSINLYELLQERRMLGCGPTLVRSVAAQVLRSLDTLEATGIVHCDIKPENIMLVDRKHSNVKLIDFGSSCFRDKRAFTYIQSRFYRAPEVILGEPYGHAIDMWSLACVLAEMRTGTPLFPGEDEKEQLACIMEVLGKPPQHILDRSSRASVFFDLATGEPLSTTLLTKGRRVRRPGSIALTRALGTLVGRDASFVQFLSACLVWESEHRLRPSEALRHPWILEGAS</sequence>
<evidence type="ECO:0000256" key="3">
    <source>
        <dbReference type="ARBA" id="ARBA00022527"/>
    </source>
</evidence>
<evidence type="ECO:0000256" key="8">
    <source>
        <dbReference type="ARBA" id="ARBA00049003"/>
    </source>
</evidence>
<proteinExistence type="inferred from homology"/>
<evidence type="ECO:0000256" key="7">
    <source>
        <dbReference type="ARBA" id="ARBA00022840"/>
    </source>
</evidence>
<dbReference type="Gene3D" id="3.30.200.20">
    <property type="entry name" value="Phosphorylase Kinase, domain 1"/>
    <property type="match status" value="1"/>
</dbReference>
<evidence type="ECO:0000256" key="4">
    <source>
        <dbReference type="ARBA" id="ARBA00022679"/>
    </source>
</evidence>
<feature type="compositionally biased region" description="Low complexity" evidence="12">
    <location>
        <begin position="54"/>
        <end position="75"/>
    </location>
</feature>
<dbReference type="InterPro" id="IPR011009">
    <property type="entry name" value="Kinase-like_dom_sf"/>
</dbReference>
<keyword evidence="7 11" id="KW-0067">ATP-binding</keyword>
<evidence type="ECO:0000256" key="9">
    <source>
        <dbReference type="ARBA" id="ARBA00049308"/>
    </source>
</evidence>
<evidence type="ECO:0000256" key="11">
    <source>
        <dbReference type="PROSITE-ProRule" id="PRU10141"/>
    </source>
</evidence>
<protein>
    <recommendedName>
        <fullName evidence="2">dual-specificity kinase</fullName>
        <ecNumber evidence="2">2.7.12.1</ecNumber>
    </recommendedName>
</protein>
<evidence type="ECO:0000256" key="12">
    <source>
        <dbReference type="SAM" id="MobiDB-lite"/>
    </source>
</evidence>
<keyword evidence="5 11" id="KW-0547">Nucleotide-binding</keyword>
<dbReference type="InterPro" id="IPR000719">
    <property type="entry name" value="Prot_kinase_dom"/>
</dbReference>
<feature type="domain" description="Protein kinase" evidence="13">
    <location>
        <begin position="246"/>
        <end position="548"/>
    </location>
</feature>
<evidence type="ECO:0000313" key="14">
    <source>
        <dbReference type="EMBL" id="KAK2077832.1"/>
    </source>
</evidence>
<dbReference type="GO" id="GO:0005737">
    <property type="term" value="C:cytoplasm"/>
    <property type="evidence" value="ECO:0007669"/>
    <property type="project" value="TreeGrafter"/>
</dbReference>
<name>A0AAD9IKV5_PROWI</name>
<comment type="caution">
    <text evidence="14">The sequence shown here is derived from an EMBL/GenBank/DDBJ whole genome shotgun (WGS) entry which is preliminary data.</text>
</comment>
<dbReference type="Pfam" id="PF00069">
    <property type="entry name" value="Pkinase"/>
    <property type="match status" value="1"/>
</dbReference>
<dbReference type="Gene3D" id="3.30.10.30">
    <property type="entry name" value="DYRK"/>
    <property type="match status" value="1"/>
</dbReference>
<dbReference type="GO" id="GO:0005524">
    <property type="term" value="F:ATP binding"/>
    <property type="evidence" value="ECO:0007669"/>
    <property type="project" value="UniProtKB-UniRule"/>
</dbReference>
<organism evidence="14 15">
    <name type="scientific">Prototheca wickerhamii</name>
    <dbReference type="NCBI Taxonomy" id="3111"/>
    <lineage>
        <taxon>Eukaryota</taxon>
        <taxon>Viridiplantae</taxon>
        <taxon>Chlorophyta</taxon>
        <taxon>core chlorophytes</taxon>
        <taxon>Trebouxiophyceae</taxon>
        <taxon>Chlorellales</taxon>
        <taxon>Chlorellaceae</taxon>
        <taxon>Prototheca</taxon>
    </lineage>
</organism>
<dbReference type="InterPro" id="IPR017441">
    <property type="entry name" value="Protein_kinase_ATP_BS"/>
</dbReference>
<dbReference type="GO" id="GO:0004712">
    <property type="term" value="F:protein serine/threonine/tyrosine kinase activity"/>
    <property type="evidence" value="ECO:0007669"/>
    <property type="project" value="UniProtKB-EC"/>
</dbReference>
<accession>A0AAD9IKV5</accession>
<gene>
    <name evidence="14" type="ORF">QBZ16_004680</name>
</gene>
<keyword evidence="4" id="KW-0808">Transferase</keyword>
<keyword evidence="15" id="KW-1185">Reference proteome</keyword>
<feature type="compositionally biased region" description="Polar residues" evidence="12">
    <location>
        <begin position="13"/>
        <end position="22"/>
    </location>
</feature>
<dbReference type="InterPro" id="IPR050494">
    <property type="entry name" value="Ser_Thr_dual-spec_kinase"/>
</dbReference>
<evidence type="ECO:0000256" key="5">
    <source>
        <dbReference type="ARBA" id="ARBA00022741"/>
    </source>
</evidence>
<evidence type="ECO:0000256" key="2">
    <source>
        <dbReference type="ARBA" id="ARBA00013203"/>
    </source>
</evidence>
<dbReference type="EC" id="2.7.12.1" evidence="2"/>
<dbReference type="PANTHER" id="PTHR24058">
    <property type="entry name" value="DUAL SPECIFICITY PROTEIN KINASE"/>
    <property type="match status" value="1"/>
</dbReference>
<dbReference type="PROSITE" id="PS00108">
    <property type="entry name" value="PROTEIN_KINASE_ST"/>
    <property type="match status" value="1"/>
</dbReference>
<dbReference type="CDD" id="cd14210">
    <property type="entry name" value="PKc_DYRK"/>
    <property type="match status" value="1"/>
</dbReference>
<dbReference type="Proteomes" id="UP001255856">
    <property type="component" value="Unassembled WGS sequence"/>
</dbReference>
<dbReference type="EMBL" id="JASFZW010000006">
    <property type="protein sequence ID" value="KAK2077832.1"/>
    <property type="molecule type" value="Genomic_DNA"/>
</dbReference>
<dbReference type="SUPFAM" id="SSF56112">
    <property type="entry name" value="Protein kinase-like (PK-like)"/>
    <property type="match status" value="1"/>
</dbReference>
<dbReference type="SMART" id="SM00220">
    <property type="entry name" value="S_TKc"/>
    <property type="match status" value="1"/>
</dbReference>
<dbReference type="AlphaFoldDB" id="A0AAD9IKV5"/>
<evidence type="ECO:0000313" key="15">
    <source>
        <dbReference type="Proteomes" id="UP001255856"/>
    </source>
</evidence>
<reference evidence="14" key="1">
    <citation type="submission" date="2021-01" db="EMBL/GenBank/DDBJ databases">
        <authorList>
            <person name="Eckstrom K.M.E."/>
        </authorList>
    </citation>
    <scope>NUCLEOTIDE SEQUENCE</scope>
    <source>
        <strain evidence="14">UVCC 0001</strain>
    </source>
</reference>
<comment type="catalytic activity">
    <reaction evidence="9">
        <text>L-threonyl-[protein] + ATP = O-phospho-L-threonyl-[protein] + ADP + H(+)</text>
        <dbReference type="Rhea" id="RHEA:46608"/>
        <dbReference type="Rhea" id="RHEA-COMP:11060"/>
        <dbReference type="Rhea" id="RHEA-COMP:11605"/>
        <dbReference type="ChEBI" id="CHEBI:15378"/>
        <dbReference type="ChEBI" id="CHEBI:30013"/>
        <dbReference type="ChEBI" id="CHEBI:30616"/>
        <dbReference type="ChEBI" id="CHEBI:61977"/>
        <dbReference type="ChEBI" id="CHEBI:456216"/>
        <dbReference type="EC" id="2.7.12.1"/>
    </reaction>
</comment>